<keyword evidence="1" id="KW-0175">Coiled coil</keyword>
<organism evidence="2 3">
    <name type="scientific">Pythium insidiosum</name>
    <name type="common">Pythiosis disease agent</name>
    <dbReference type="NCBI Taxonomy" id="114742"/>
    <lineage>
        <taxon>Eukaryota</taxon>
        <taxon>Sar</taxon>
        <taxon>Stramenopiles</taxon>
        <taxon>Oomycota</taxon>
        <taxon>Peronosporomycetes</taxon>
        <taxon>Pythiales</taxon>
        <taxon>Pythiaceae</taxon>
        <taxon>Pythium</taxon>
    </lineage>
</organism>
<accession>A0AAD5M6P9</accession>
<gene>
    <name evidence="2" type="ORF">P43SY_004437</name>
</gene>
<comment type="caution">
    <text evidence="2">The sequence shown here is derived from an EMBL/GenBank/DDBJ whole genome shotgun (WGS) entry which is preliminary data.</text>
</comment>
<dbReference type="AlphaFoldDB" id="A0AAD5M6P9"/>
<dbReference type="EMBL" id="JAKCXM010000031">
    <property type="protein sequence ID" value="KAJ0406548.1"/>
    <property type="molecule type" value="Genomic_DNA"/>
</dbReference>
<evidence type="ECO:0000313" key="2">
    <source>
        <dbReference type="EMBL" id="KAJ0406548.1"/>
    </source>
</evidence>
<evidence type="ECO:0000313" key="3">
    <source>
        <dbReference type="Proteomes" id="UP001209570"/>
    </source>
</evidence>
<sequence length="500" mass="57499">MTMEEARLTLERASLAPTFVGDEEEYLEASQRQHQFVLFCGSEYSNEHSPKHFRPALFIETTDNMRGFMRAIGGLFRHSPRHGARRSGGMTTLIPIDAEELQLRLPERLVATTTSQRESVSADGNDSLDYGSVDRPQFLFFCGTDNSGLFRSNTPFQLQHIDLPAPLSVEPIRAPQISHRFPVFFAPQHPTIGVHADEAERRDRRAVEHHYKAAQLDQILVKQQQRHERRLEGQQLAEQMEWELAQLALADAAQRQDAAARRDELRDAHRLAVDAAQRRDSASRITQHFFDRLAVMAPDAALACFSLKRAELVRCCLHLMQGLGDPAQIAAYEEELQERLEREERNLQHRIAAFQREERLKSEKLRVVADLKQAYRDEIQRHALNAKQRRAEEKAQRQVVDQQLETQTRRFGATQATRKLERLQIQDQLVQQMQRKQAENASVSLRIDGKSSPVLRTPYWSDEGDERLDCFQRAPSPVTTVAPSPSRPHIHARKTCQWYD</sequence>
<proteinExistence type="predicted"/>
<name>A0AAD5M6P9_PYTIN</name>
<evidence type="ECO:0000256" key="1">
    <source>
        <dbReference type="SAM" id="Coils"/>
    </source>
</evidence>
<reference evidence="2" key="1">
    <citation type="submission" date="2021-12" db="EMBL/GenBank/DDBJ databases">
        <title>Prjna785345.</title>
        <authorList>
            <person name="Rujirawat T."/>
            <person name="Krajaejun T."/>
        </authorList>
    </citation>
    <scope>NUCLEOTIDE SEQUENCE</scope>
    <source>
        <strain evidence="2">Pi057C3</strain>
    </source>
</reference>
<keyword evidence="3" id="KW-1185">Reference proteome</keyword>
<dbReference type="Proteomes" id="UP001209570">
    <property type="component" value="Unassembled WGS sequence"/>
</dbReference>
<protein>
    <submittedName>
        <fullName evidence="2">Uncharacterized protein</fullName>
    </submittedName>
</protein>
<feature type="coiled-coil region" evidence="1">
    <location>
        <begin position="333"/>
        <end position="396"/>
    </location>
</feature>